<evidence type="ECO:0000313" key="1">
    <source>
        <dbReference type="EMBL" id="QOR59463.1"/>
    </source>
</evidence>
<sequence length="698" mass="76206">MATAIIGTLKHLPKASILPTLPETGRPNRIYFIPNEDPTEDNRYNEYLWVKDETYPDGHWELVGPTTIDLTDYATKEEVSDLKDSIGEQIKKYLPLSGGTMDKGSNISFPLDSGSTVYNGSGISVGGKASTDILHAAGGTTKIKTLNGESMLGEGNIVIDPSSVPVSLSWYNRTSSQQDATINLTIGDTTVNLFPNIFKLFKAGKVSTSESLSIELTANPGVSGVPQVPTSLCQWSIPLADSNTAGIISSEDKAKLDNLSDPKNLLAYGVEWDSTNSSPVLTRIGNMSLHKSLPIQSALRGCVCQGKRIMYYLDPNDWSKKADGTDSRLDGYDGTVQVEVPEFYLWSETEGTKSRVYVSTQKVVPYAIRIPHMLVDAYRSTVLNEVPEDMGYLSTLQVNSAISVVNTSSYCRGGNNSSSSDTYLESDKFRTNLGKPRTNTSRANFRTYAKNAGKMLLTYEYYKSIFYWLYVIEYANFNSQANYVEDLTEDGYRQGGLGNGVTTWSDTVWNTYNGRCPITPCGYCNEFGNFTGIKDLVIPASDGISTVTFKVPRWRGFDNVFGDIWTNLDGILIDTPVGASESTPNYVYIINDPDKFTDTLSDAPTNADRVVVSGHTGGYITKWALGEYADIIPVSVGGSATTYMCDRYWVDYDDTQNTLLVGGRAGYGSTAGLAGFLSSSGSGFVVTHVGFRCLTLIS</sequence>
<dbReference type="EMBL" id="MT774390">
    <property type="protein sequence ID" value="QOR59463.1"/>
    <property type="molecule type" value="Genomic_DNA"/>
</dbReference>
<organism evidence="1 2">
    <name type="scientific">uncultured phage cr85_1</name>
    <dbReference type="NCBI Taxonomy" id="2772074"/>
    <lineage>
        <taxon>Viruses</taxon>
        <taxon>Duplodnaviria</taxon>
        <taxon>Heunggongvirae</taxon>
        <taxon>Uroviricota</taxon>
        <taxon>Caudoviricetes</taxon>
        <taxon>Crassvirales</taxon>
        <taxon>Steigviridae</taxon>
        <taxon>Asinivirinae</taxon>
        <taxon>Kahnovirus</taxon>
        <taxon>Kahnovirus oralis</taxon>
    </lineage>
</organism>
<reference evidence="1 2" key="1">
    <citation type="submission" date="2020-07" db="EMBL/GenBank/DDBJ databases">
        <title>Taxonomic proposal: Crassvirales, a new order of highly abundant and diverse bacterial viruses.</title>
        <authorList>
            <person name="Shkoporov A.N."/>
            <person name="Stockdale S.R."/>
            <person name="Guerin E."/>
            <person name="Ross R.P."/>
            <person name="Hill C."/>
        </authorList>
    </citation>
    <scope>NUCLEOTIDE SEQUENCE [LARGE SCALE GENOMIC DNA]</scope>
</reference>
<dbReference type="RefSeq" id="YP_010111621.1">
    <property type="nucleotide sequence ID" value="NC_055883.1"/>
</dbReference>
<dbReference type="GeneID" id="65130049"/>
<evidence type="ECO:0000313" key="2">
    <source>
        <dbReference type="Proteomes" id="UP000593882"/>
    </source>
</evidence>
<name>A0A7M1RYE4_9CAUD</name>
<dbReference type="KEGG" id="vg:65130049"/>
<dbReference type="Proteomes" id="UP000593882">
    <property type="component" value="Segment"/>
</dbReference>
<keyword evidence="2" id="KW-1185">Reference proteome</keyword>
<protein>
    <submittedName>
        <fullName evidence="1">Uncharacterized protein</fullName>
    </submittedName>
</protein>
<accession>A0A7M1RYE4</accession>
<proteinExistence type="predicted"/>